<evidence type="ECO:0000256" key="1">
    <source>
        <dbReference type="ARBA" id="ARBA00004418"/>
    </source>
</evidence>
<dbReference type="Gene3D" id="3.10.105.10">
    <property type="entry name" value="Dipeptide-binding Protein, Domain 3"/>
    <property type="match status" value="1"/>
</dbReference>
<keyword evidence="4" id="KW-0732">Signal</keyword>
<protein>
    <submittedName>
        <fullName evidence="6">ABC transporter substrate-binding protein</fullName>
    </submittedName>
</protein>
<dbReference type="GO" id="GO:0043190">
    <property type="term" value="C:ATP-binding cassette (ABC) transporter complex"/>
    <property type="evidence" value="ECO:0007669"/>
    <property type="project" value="InterPro"/>
</dbReference>
<dbReference type="Gene3D" id="3.90.76.10">
    <property type="entry name" value="Dipeptide-binding Protein, Domain 1"/>
    <property type="match status" value="1"/>
</dbReference>
<sequence>MASAAALGIAPMPLRAQTAAPRRGGTFRMAVSDFSSSEQLDPQMNEYRFMMHLQYQLRNCLIEVGPGGVLIPELATEWNPNADLSAWVFKIRPGVEFHNGKTLTAEDVVFSLNLHRGEASISEAKSLMAAITDVSVTAPLEVTVKLEAPNAGFPAILSMINMLIVPADDMNFAAGIGTGGYILETFQPGVRSLVKRNPNYWKEGRAHFDAIEIHCISDINARTTALQTGQIDAMDAVDTTTAPLLAAMPNIKLLQTKGKQHHAFSMNVKDPLFQNADVRLAMKLAIDREAVLTTIQAGYGSIANDQPISVAYAYHNPGLAQHSYDPEQAKFLLNRAGVSGLTVPLHVSELPFTGATNMAQLYAQHAAAAGITINVQREPDDGYWSSIWGQRPMFATRWSGRVNEDAMLTLAYSRQSLGGWNETSWDNEVFNNTLAAARSEVDEVKRKELYWECQRLIWEDGGMVAPIWADLLDATSNKIGHGEIGNDWALDGARCGERWWFTE</sequence>
<name>A0A975PB51_9RHOB</name>
<comment type="similarity">
    <text evidence="2">Belongs to the bacterial solute-binding protein 5 family.</text>
</comment>
<evidence type="ECO:0000256" key="3">
    <source>
        <dbReference type="ARBA" id="ARBA00022448"/>
    </source>
</evidence>
<dbReference type="PIRSF" id="PIRSF002741">
    <property type="entry name" value="MppA"/>
    <property type="match status" value="1"/>
</dbReference>
<dbReference type="GO" id="GO:0015833">
    <property type="term" value="P:peptide transport"/>
    <property type="evidence" value="ECO:0007669"/>
    <property type="project" value="TreeGrafter"/>
</dbReference>
<gene>
    <name evidence="6" type="ORF">KM031_18990</name>
</gene>
<dbReference type="InterPro" id="IPR030678">
    <property type="entry name" value="Peptide/Ni-bd"/>
</dbReference>
<comment type="subcellular location">
    <subcellularLocation>
        <location evidence="1">Periplasm</location>
    </subcellularLocation>
</comment>
<evidence type="ECO:0000259" key="5">
    <source>
        <dbReference type="Pfam" id="PF00496"/>
    </source>
</evidence>
<organism evidence="6 7">
    <name type="scientific">Gemmobacter fulvus</name>
    <dbReference type="NCBI Taxonomy" id="2840474"/>
    <lineage>
        <taxon>Bacteria</taxon>
        <taxon>Pseudomonadati</taxon>
        <taxon>Pseudomonadota</taxon>
        <taxon>Alphaproteobacteria</taxon>
        <taxon>Rhodobacterales</taxon>
        <taxon>Paracoccaceae</taxon>
        <taxon>Gemmobacter</taxon>
    </lineage>
</organism>
<keyword evidence="6" id="KW-0614">Plasmid</keyword>
<dbReference type="PANTHER" id="PTHR30290">
    <property type="entry name" value="PERIPLASMIC BINDING COMPONENT OF ABC TRANSPORTER"/>
    <property type="match status" value="1"/>
</dbReference>
<keyword evidence="3" id="KW-0813">Transport</keyword>
<evidence type="ECO:0000256" key="2">
    <source>
        <dbReference type="ARBA" id="ARBA00005695"/>
    </source>
</evidence>
<accession>A0A975PB51</accession>
<geneLocation type="plasmid" evidence="6 7">
    <name>p2</name>
</geneLocation>
<dbReference type="RefSeq" id="WP_260692201.1">
    <property type="nucleotide sequence ID" value="NZ_CP076363.1"/>
</dbReference>
<keyword evidence="7" id="KW-1185">Reference proteome</keyword>
<dbReference type="InterPro" id="IPR000914">
    <property type="entry name" value="SBP_5_dom"/>
</dbReference>
<dbReference type="InterPro" id="IPR039424">
    <property type="entry name" value="SBP_5"/>
</dbReference>
<dbReference type="CDD" id="cd08503">
    <property type="entry name" value="PBP2_NikA_DppA_OppA_like_17"/>
    <property type="match status" value="1"/>
</dbReference>
<dbReference type="Gene3D" id="3.40.190.10">
    <property type="entry name" value="Periplasmic binding protein-like II"/>
    <property type="match status" value="1"/>
</dbReference>
<proteinExistence type="inferred from homology"/>
<dbReference type="KEGG" id="gfu:KM031_18990"/>
<dbReference type="PANTHER" id="PTHR30290:SF10">
    <property type="entry name" value="PERIPLASMIC OLIGOPEPTIDE-BINDING PROTEIN-RELATED"/>
    <property type="match status" value="1"/>
</dbReference>
<evidence type="ECO:0000256" key="4">
    <source>
        <dbReference type="ARBA" id="ARBA00022729"/>
    </source>
</evidence>
<feature type="domain" description="Solute-binding protein family 5" evidence="5">
    <location>
        <begin position="70"/>
        <end position="407"/>
    </location>
</feature>
<evidence type="ECO:0000313" key="6">
    <source>
        <dbReference type="EMBL" id="QWK92732.1"/>
    </source>
</evidence>
<dbReference type="AlphaFoldDB" id="A0A975PB51"/>
<dbReference type="EMBL" id="CP076363">
    <property type="protein sequence ID" value="QWK92732.1"/>
    <property type="molecule type" value="Genomic_DNA"/>
</dbReference>
<evidence type="ECO:0000313" key="7">
    <source>
        <dbReference type="Proteomes" id="UP000679352"/>
    </source>
</evidence>
<dbReference type="Proteomes" id="UP000679352">
    <property type="component" value="Plasmid p2"/>
</dbReference>
<dbReference type="GO" id="GO:0030288">
    <property type="term" value="C:outer membrane-bounded periplasmic space"/>
    <property type="evidence" value="ECO:0007669"/>
    <property type="project" value="UniProtKB-ARBA"/>
</dbReference>
<dbReference type="Pfam" id="PF00496">
    <property type="entry name" value="SBP_bac_5"/>
    <property type="match status" value="1"/>
</dbReference>
<dbReference type="SUPFAM" id="SSF53850">
    <property type="entry name" value="Periplasmic binding protein-like II"/>
    <property type="match status" value="1"/>
</dbReference>
<reference evidence="6" key="1">
    <citation type="submission" date="2021-06" db="EMBL/GenBank/DDBJ databases">
        <authorList>
            <person name="Lee C.-S."/>
            <person name="Jin L."/>
        </authorList>
    </citation>
    <scope>NUCLEOTIDE SEQUENCE</scope>
    <source>
        <strain evidence="6">Con5</strain>
        <plasmid evidence="6">p2</plasmid>
    </source>
</reference>
<dbReference type="GO" id="GO:1904680">
    <property type="term" value="F:peptide transmembrane transporter activity"/>
    <property type="evidence" value="ECO:0007669"/>
    <property type="project" value="TreeGrafter"/>
</dbReference>